<dbReference type="InterPro" id="IPR000787">
    <property type="entry name" value="Peptidase_M29"/>
</dbReference>
<comment type="cofactor">
    <cofactor evidence="3">
        <name>Zn(2+)</name>
        <dbReference type="ChEBI" id="CHEBI:29105"/>
    </cofactor>
</comment>
<dbReference type="PANTHER" id="PTHR34448:SF1">
    <property type="entry name" value="BLL6088 PROTEIN"/>
    <property type="match status" value="1"/>
</dbReference>
<comment type="cofactor">
    <cofactor evidence="2">
        <name>Mg(2+)</name>
        <dbReference type="ChEBI" id="CHEBI:18420"/>
    </cofactor>
</comment>
<evidence type="ECO:0000313" key="10">
    <source>
        <dbReference type="EMBL" id="GBF08443.1"/>
    </source>
</evidence>
<evidence type="ECO:0000256" key="7">
    <source>
        <dbReference type="ARBA" id="ARBA00022723"/>
    </source>
</evidence>
<organism evidence="10 11">
    <name type="scientific">Aeropyrum pernix</name>
    <dbReference type="NCBI Taxonomy" id="56636"/>
    <lineage>
        <taxon>Archaea</taxon>
        <taxon>Thermoproteota</taxon>
        <taxon>Thermoprotei</taxon>
        <taxon>Desulfurococcales</taxon>
        <taxon>Desulfurococcaceae</taxon>
        <taxon>Aeropyrum</taxon>
    </lineage>
</organism>
<dbReference type="Gene3D" id="3.40.1830.10">
    <property type="entry name" value="Thermophilic metalloprotease (M29)"/>
    <property type="match status" value="1"/>
</dbReference>
<dbReference type="RefSeq" id="WP_243637207.1">
    <property type="nucleotide sequence ID" value="NZ_BDMD01000006.1"/>
</dbReference>
<dbReference type="Proteomes" id="UP000291213">
    <property type="component" value="Unassembled WGS sequence"/>
</dbReference>
<name>A0A401H7R9_AERPX</name>
<evidence type="ECO:0000256" key="1">
    <source>
        <dbReference type="ARBA" id="ARBA00001941"/>
    </source>
</evidence>
<keyword evidence="9" id="KW-0482">Metalloprotease</keyword>
<dbReference type="GO" id="GO:0006508">
    <property type="term" value="P:proteolysis"/>
    <property type="evidence" value="ECO:0007669"/>
    <property type="project" value="UniProtKB-KW"/>
</dbReference>
<dbReference type="Pfam" id="PF02073">
    <property type="entry name" value="Peptidase_M29"/>
    <property type="match status" value="1"/>
</dbReference>
<evidence type="ECO:0000256" key="6">
    <source>
        <dbReference type="ARBA" id="ARBA00022670"/>
    </source>
</evidence>
<dbReference type="PANTHER" id="PTHR34448">
    <property type="entry name" value="AMINOPEPTIDASE"/>
    <property type="match status" value="1"/>
</dbReference>
<dbReference type="GO" id="GO:0004177">
    <property type="term" value="F:aminopeptidase activity"/>
    <property type="evidence" value="ECO:0007669"/>
    <property type="project" value="UniProtKB-KW"/>
</dbReference>
<gene>
    <name evidence="10" type="ORF">apy_01680</name>
</gene>
<comment type="similarity">
    <text evidence="4">Belongs to the peptidase M29 family.</text>
</comment>
<dbReference type="GO" id="GO:0046872">
    <property type="term" value="F:metal ion binding"/>
    <property type="evidence" value="ECO:0007669"/>
    <property type="project" value="UniProtKB-KW"/>
</dbReference>
<evidence type="ECO:0000256" key="3">
    <source>
        <dbReference type="ARBA" id="ARBA00001947"/>
    </source>
</evidence>
<keyword evidence="5 10" id="KW-0031">Aminopeptidase</keyword>
<comment type="caution">
    <text evidence="10">The sequence shown here is derived from an EMBL/GenBank/DDBJ whole genome shotgun (WGS) entry which is preliminary data.</text>
</comment>
<evidence type="ECO:0000256" key="9">
    <source>
        <dbReference type="ARBA" id="ARBA00023049"/>
    </source>
</evidence>
<evidence type="ECO:0000256" key="5">
    <source>
        <dbReference type="ARBA" id="ARBA00022438"/>
    </source>
</evidence>
<evidence type="ECO:0000256" key="8">
    <source>
        <dbReference type="ARBA" id="ARBA00022801"/>
    </source>
</evidence>
<dbReference type="InterPro" id="IPR052170">
    <property type="entry name" value="M29_Exopeptidase"/>
</dbReference>
<evidence type="ECO:0000256" key="2">
    <source>
        <dbReference type="ARBA" id="ARBA00001946"/>
    </source>
</evidence>
<dbReference type="InterPro" id="IPR035097">
    <property type="entry name" value="M29_N-terminal"/>
</dbReference>
<dbReference type="GO" id="GO:0008237">
    <property type="term" value="F:metallopeptidase activity"/>
    <property type="evidence" value="ECO:0007669"/>
    <property type="project" value="UniProtKB-KW"/>
</dbReference>
<dbReference type="EMBL" id="BDMD01000006">
    <property type="protein sequence ID" value="GBF08443.1"/>
    <property type="molecule type" value="Genomic_DNA"/>
</dbReference>
<comment type="cofactor">
    <cofactor evidence="1">
        <name>Co(2+)</name>
        <dbReference type="ChEBI" id="CHEBI:48828"/>
    </cofactor>
</comment>
<accession>A0A401H7R9</accession>
<evidence type="ECO:0000256" key="4">
    <source>
        <dbReference type="ARBA" id="ARBA00008236"/>
    </source>
</evidence>
<reference evidence="10 11" key="1">
    <citation type="submission" date="2017-02" db="EMBL/GenBank/DDBJ databases">
        <title>isolation and characterization of a novel temperate virus Aeropyrum globular virus 1 infecting hyperthermophilic archaeon Aeropyrum.</title>
        <authorList>
            <person name="Yumiya M."/>
            <person name="Yoshida T."/>
            <person name="Sako Y."/>
        </authorList>
    </citation>
    <scope>NUCLEOTIDE SEQUENCE [LARGE SCALE GENOMIC DNA]</scope>
    <source>
        <strain evidence="10 11">YK1-12-2013</strain>
    </source>
</reference>
<sequence>MYRFVSKMGEAARLIVDYCISASRGDDVAVSFGLPAIDFARAVALEVLSRGAYPLLNLRDEYVAEAMYRLAPEELLDYISPIDIYMLEKVDASISIISPLHTKPLATADPGKVARRSRASRPLTELFMKRDGEGSLRWTVTAYPAPSLAQEAGMGLLEFEDFVVRALKLHEDDPIAAWKRQAEWQEKVAALLGKASELRVVSSGTDITFRVEGRVWINDDGKKNMPGGEVFTAPHEDGVEGVVTFDFPAVWRGLEVEGVRLEFRRGQVVKASASKGEEHLRRILETDEGAKRLGELAFGLNYDIQRHIKNILFDEKIGGTMHMALGAAYPSTGGRNQSAIHWDMVKDLRRESKVYADGDLIFENGRFIEDYL</sequence>
<protein>
    <submittedName>
        <fullName evidence="10">Aminopeptidase</fullName>
    </submittedName>
</protein>
<keyword evidence="7" id="KW-0479">Metal-binding</keyword>
<dbReference type="AlphaFoldDB" id="A0A401H7R9"/>
<dbReference type="SUPFAM" id="SSF144052">
    <property type="entry name" value="Thermophilic metalloprotease-like"/>
    <property type="match status" value="1"/>
</dbReference>
<evidence type="ECO:0000313" key="11">
    <source>
        <dbReference type="Proteomes" id="UP000291213"/>
    </source>
</evidence>
<keyword evidence="8" id="KW-0378">Hydrolase</keyword>
<keyword evidence="6" id="KW-0645">Protease</keyword>
<proteinExistence type="inferred from homology"/>